<name>A0A6J5M2V3_9CAUD</name>
<evidence type="ECO:0000313" key="2">
    <source>
        <dbReference type="EMBL" id="CAB4139320.1"/>
    </source>
</evidence>
<protein>
    <submittedName>
        <fullName evidence="2">Uncharacterized protein</fullName>
    </submittedName>
</protein>
<dbReference type="InterPro" id="IPR056909">
    <property type="entry name" value="SU10_portal"/>
</dbReference>
<dbReference type="Pfam" id="PF23899">
    <property type="entry name" value="SU10_portal"/>
    <property type="match status" value="1"/>
</dbReference>
<evidence type="ECO:0000256" key="1">
    <source>
        <dbReference type="SAM" id="MobiDB-lite"/>
    </source>
</evidence>
<gene>
    <name evidence="2" type="ORF">UFOVP345_36</name>
</gene>
<accession>A0A6J5M2V3</accession>
<dbReference type="EMBL" id="LR796353">
    <property type="protein sequence ID" value="CAB4139320.1"/>
    <property type="molecule type" value="Genomic_DNA"/>
</dbReference>
<sequence>MAKKLRDEEIAALLDNRVAACVTYSDSKLSQERERVSRYYNGELPAPIHAGNSKYVSMDVYDSVETMKATLLETFSGNQRPVRFAPQGAEDAAKAKQCTEYANFVVFRQNDGFRVFHDAIHDGLTARAGIVQVYWQKRAEPIEEEFSGLTEDEFMGLLADPEVEDYDSVIRGADGLFSGVVTRTADTSQVVLEVVPPEEFVITARAKSIKDADVVGRKTRISQSELIKQGYSRKAIEDLAGNDDLWLQVEPEVSARFDATEGSGIIGLDNWAATPDRRKIDVYELYAHLDVDGEGVSRLWKVTYAGRKILDKQRVDRVPFVCFVPLPVPHSFYGNNFAARVIPTQNARTVLVRGILDHTVITNNPRYQVVRGGLMNPKELMENRVGGIVNVTRADAVSPLPQTGLNPFVFQTVQLLDEDKEESTGISKLSSGLNKDAVSKQNSADMVSQMVSLSQQRQKIIARQFAEGFLKPLWLEIYQLVLENEKSEKMVEVSGEYISIDPATWASRTDVEVEFALGYGDKEREAQKYVQVDMMLAGDPTLADIYPLEKRYNTISRALEASGIKDVATFLVNPAELQPKGPDPMQQLQIQMAMKELEIKERQVAVQEAKVQIEAQMKNVDLSLKQAKILGEFTTQDRQQDRADIELQHNMQMDEREMAQAQKAQDTRAIFSPDNA</sequence>
<organism evidence="2">
    <name type="scientific">uncultured Caudovirales phage</name>
    <dbReference type="NCBI Taxonomy" id="2100421"/>
    <lineage>
        <taxon>Viruses</taxon>
        <taxon>Duplodnaviria</taxon>
        <taxon>Heunggongvirae</taxon>
        <taxon>Uroviricota</taxon>
        <taxon>Caudoviricetes</taxon>
        <taxon>Peduoviridae</taxon>
        <taxon>Maltschvirus</taxon>
        <taxon>Maltschvirus maltsch</taxon>
    </lineage>
</organism>
<feature type="compositionally biased region" description="Basic and acidic residues" evidence="1">
    <location>
        <begin position="649"/>
        <end position="658"/>
    </location>
</feature>
<proteinExistence type="predicted"/>
<reference evidence="2" key="1">
    <citation type="submission" date="2020-04" db="EMBL/GenBank/DDBJ databases">
        <authorList>
            <person name="Chiriac C."/>
            <person name="Salcher M."/>
            <person name="Ghai R."/>
            <person name="Kavagutti S V."/>
        </authorList>
    </citation>
    <scope>NUCLEOTIDE SEQUENCE</scope>
</reference>
<feature type="region of interest" description="Disordered" evidence="1">
    <location>
        <begin position="649"/>
        <end position="676"/>
    </location>
</feature>